<organism evidence="2 3">
    <name type="scientific">Ajellomyces capsulatus (strain G186AR / H82 / ATCC MYA-2454 / RMSCC 2432)</name>
    <name type="common">Darling's disease fungus</name>
    <name type="synonym">Histoplasma capsulatum</name>
    <dbReference type="NCBI Taxonomy" id="447093"/>
    <lineage>
        <taxon>Eukaryota</taxon>
        <taxon>Fungi</taxon>
        <taxon>Dikarya</taxon>
        <taxon>Ascomycota</taxon>
        <taxon>Pezizomycotina</taxon>
        <taxon>Eurotiomycetes</taxon>
        <taxon>Eurotiomycetidae</taxon>
        <taxon>Onygenales</taxon>
        <taxon>Ajellomycetaceae</taxon>
        <taxon>Histoplasma</taxon>
    </lineage>
</organism>
<gene>
    <name evidence="2" type="ORF">HCBG_08069</name>
</gene>
<evidence type="ECO:0000256" key="1">
    <source>
        <dbReference type="SAM" id="MobiDB-lite"/>
    </source>
</evidence>
<accession>C0NX77</accession>
<dbReference type="InParanoid" id="C0NX77"/>
<feature type="compositionally biased region" description="Basic and acidic residues" evidence="1">
    <location>
        <begin position="139"/>
        <end position="157"/>
    </location>
</feature>
<dbReference type="GeneID" id="69041085"/>
<keyword evidence="3" id="KW-1185">Reference proteome</keyword>
<dbReference type="HOGENOM" id="CLU_1360070_0_0_1"/>
<protein>
    <submittedName>
        <fullName evidence="2">Uncharacterized protein</fullName>
    </submittedName>
</protein>
<reference evidence="2" key="1">
    <citation type="submission" date="2009-02" db="EMBL/GenBank/DDBJ databases">
        <title>The Genome Sequence of Ajellomyces capsulatus strain G186AR.</title>
        <authorList>
            <consortium name="The Broad Institute Genome Sequencing Platform"/>
            <person name="Champion M."/>
            <person name="Cuomo C."/>
            <person name="Ma L.-J."/>
            <person name="Henn M.R."/>
            <person name="Sil A."/>
            <person name="Goldman B."/>
            <person name="Young S.K."/>
            <person name="Kodira C.D."/>
            <person name="Zeng Q."/>
            <person name="Koehrsen M."/>
            <person name="Alvarado L."/>
            <person name="Berlin A."/>
            <person name="Borenstein D."/>
            <person name="Chen Z."/>
            <person name="Engels R."/>
            <person name="Freedman E."/>
            <person name="Gellesch M."/>
            <person name="Goldberg J."/>
            <person name="Griggs A."/>
            <person name="Gujja S."/>
            <person name="Heiman D."/>
            <person name="Hepburn T."/>
            <person name="Howarth C."/>
            <person name="Jen D."/>
            <person name="Larson L."/>
            <person name="Lewis B."/>
            <person name="Mehta T."/>
            <person name="Park D."/>
            <person name="Pearson M."/>
            <person name="Roberts A."/>
            <person name="Saif S."/>
            <person name="Shea T."/>
            <person name="Shenoy N."/>
            <person name="Sisk P."/>
            <person name="Stolte C."/>
            <person name="Sykes S."/>
            <person name="Walk T."/>
            <person name="White J."/>
            <person name="Yandava C."/>
            <person name="Klein B."/>
            <person name="McEwen J.G."/>
            <person name="Puccia R."/>
            <person name="Goldman G.H."/>
            <person name="Felipe M.S."/>
            <person name="Nino-Vega G."/>
            <person name="San-Blas G."/>
            <person name="Taylor J."/>
            <person name="Mendoza L."/>
            <person name="Galagan J."/>
            <person name="Nusbaum C."/>
            <person name="Birren B."/>
        </authorList>
    </citation>
    <scope>NUCLEOTIDE SEQUENCE</scope>
    <source>
        <strain evidence="2">G186AR</strain>
    </source>
</reference>
<proteinExistence type="predicted"/>
<evidence type="ECO:0000313" key="2">
    <source>
        <dbReference type="EMBL" id="EEH03943.1"/>
    </source>
</evidence>
<feature type="compositionally biased region" description="Polar residues" evidence="1">
    <location>
        <begin position="56"/>
        <end position="68"/>
    </location>
</feature>
<sequence length="201" mass="22463">MALRAVSLQMDSREVQAGAPLDNAEIEDFTFQTLTLSRKRALITRSTSCLLKKNSRLPNNTDNVGSNLQDRRRPNHYRNQGTGHSYWKILILNACTCSRVESEVLLPKVLQVAFYFSGNGEVDIDKGENRMITQGRIPSKTESRDKGRDHDAQETRSDSALASPVPYLSSQPCLGLLYNYDYLFQVHLNAEPRSLGACGIG</sequence>
<dbReference type="EMBL" id="GG663375">
    <property type="protein sequence ID" value="EEH03943.1"/>
    <property type="molecule type" value="Genomic_DNA"/>
</dbReference>
<name>C0NX77_AJECG</name>
<dbReference type="Proteomes" id="UP000001631">
    <property type="component" value="Unassembled WGS sequence"/>
</dbReference>
<feature type="region of interest" description="Disordered" evidence="1">
    <location>
        <begin position="54"/>
        <end position="79"/>
    </location>
</feature>
<dbReference type="RefSeq" id="XP_045284424.1">
    <property type="nucleotide sequence ID" value="XM_045435118.1"/>
</dbReference>
<dbReference type="AlphaFoldDB" id="C0NX77"/>
<feature type="region of interest" description="Disordered" evidence="1">
    <location>
        <begin position="129"/>
        <end position="163"/>
    </location>
</feature>
<evidence type="ECO:0000313" key="3">
    <source>
        <dbReference type="Proteomes" id="UP000001631"/>
    </source>
</evidence>